<dbReference type="EMBL" id="VSRR010006213">
    <property type="protein sequence ID" value="MPC44293.1"/>
    <property type="molecule type" value="Genomic_DNA"/>
</dbReference>
<proteinExistence type="predicted"/>
<name>A0A5B7FGP1_PORTR</name>
<evidence type="ECO:0000313" key="3">
    <source>
        <dbReference type="Proteomes" id="UP000324222"/>
    </source>
</evidence>
<feature type="region of interest" description="Disordered" evidence="1">
    <location>
        <begin position="1"/>
        <end position="29"/>
    </location>
</feature>
<sequence length="99" mass="11370">MNLGPAHPESHNEGLPLTPLRRKQEQPEPPVIDPWVVKRNYFVAFSFLASLRYVGPRLGRPTHYMVDVSLASHKYDHFRGDLYITQAFVSQALDAPTRR</sequence>
<evidence type="ECO:0000313" key="2">
    <source>
        <dbReference type="EMBL" id="MPC44293.1"/>
    </source>
</evidence>
<protein>
    <submittedName>
        <fullName evidence="2">Uncharacterized protein</fullName>
    </submittedName>
</protein>
<evidence type="ECO:0000256" key="1">
    <source>
        <dbReference type="SAM" id="MobiDB-lite"/>
    </source>
</evidence>
<reference evidence="2 3" key="1">
    <citation type="submission" date="2019-05" db="EMBL/GenBank/DDBJ databases">
        <title>Another draft genome of Portunus trituberculatus and its Hox gene families provides insights of decapod evolution.</title>
        <authorList>
            <person name="Jeong J.-H."/>
            <person name="Song I."/>
            <person name="Kim S."/>
            <person name="Choi T."/>
            <person name="Kim D."/>
            <person name="Ryu S."/>
            <person name="Kim W."/>
        </authorList>
    </citation>
    <scope>NUCLEOTIDE SEQUENCE [LARGE SCALE GENOMIC DNA]</scope>
    <source>
        <tissue evidence="2">Muscle</tissue>
    </source>
</reference>
<keyword evidence="3" id="KW-1185">Reference proteome</keyword>
<dbReference type="Proteomes" id="UP000324222">
    <property type="component" value="Unassembled WGS sequence"/>
</dbReference>
<comment type="caution">
    <text evidence="2">The sequence shown here is derived from an EMBL/GenBank/DDBJ whole genome shotgun (WGS) entry which is preliminary data.</text>
</comment>
<gene>
    <name evidence="2" type="ORF">E2C01_037965</name>
</gene>
<organism evidence="2 3">
    <name type="scientific">Portunus trituberculatus</name>
    <name type="common">Swimming crab</name>
    <name type="synonym">Neptunus trituberculatus</name>
    <dbReference type="NCBI Taxonomy" id="210409"/>
    <lineage>
        <taxon>Eukaryota</taxon>
        <taxon>Metazoa</taxon>
        <taxon>Ecdysozoa</taxon>
        <taxon>Arthropoda</taxon>
        <taxon>Crustacea</taxon>
        <taxon>Multicrustacea</taxon>
        <taxon>Malacostraca</taxon>
        <taxon>Eumalacostraca</taxon>
        <taxon>Eucarida</taxon>
        <taxon>Decapoda</taxon>
        <taxon>Pleocyemata</taxon>
        <taxon>Brachyura</taxon>
        <taxon>Eubrachyura</taxon>
        <taxon>Portunoidea</taxon>
        <taxon>Portunidae</taxon>
        <taxon>Portuninae</taxon>
        <taxon>Portunus</taxon>
    </lineage>
</organism>
<accession>A0A5B7FGP1</accession>
<dbReference type="AlphaFoldDB" id="A0A5B7FGP1"/>